<organism evidence="2 3">
    <name type="scientific">Flavobacterium gilvum</name>
    <dbReference type="NCBI Taxonomy" id="1492737"/>
    <lineage>
        <taxon>Bacteria</taxon>
        <taxon>Pseudomonadati</taxon>
        <taxon>Bacteroidota</taxon>
        <taxon>Flavobacteriia</taxon>
        <taxon>Flavobacteriales</taxon>
        <taxon>Flavobacteriaceae</taxon>
        <taxon>Flavobacterium</taxon>
    </lineage>
</organism>
<evidence type="ECO:0000313" key="2">
    <source>
        <dbReference type="EMBL" id="AOW10754.1"/>
    </source>
</evidence>
<gene>
    <name evidence="2" type="ORF">EM308_15335</name>
</gene>
<keyword evidence="3" id="KW-1185">Reference proteome</keyword>
<evidence type="ECO:0000259" key="1">
    <source>
        <dbReference type="Pfam" id="PF08818"/>
    </source>
</evidence>
<sequence length="115" mass="13734">MKLTDEYIYKQPEKFKFIVLHLISVFEREIPELKLLYKWGVPYFYYKNKPFCYLAPNHKKGFVDAGFARGFQLKENQNSLVGEKRNTVKSLRYYNLEEIDNVVLLAVIREAVTLY</sequence>
<proteinExistence type="predicted"/>
<evidence type="ECO:0000313" key="3">
    <source>
        <dbReference type="Proteomes" id="UP000175968"/>
    </source>
</evidence>
<dbReference type="Pfam" id="PF08818">
    <property type="entry name" value="DUF1801"/>
    <property type="match status" value="1"/>
</dbReference>
<dbReference type="EMBL" id="CP017479">
    <property type="protein sequence ID" value="AOW10754.1"/>
    <property type="molecule type" value="Genomic_DNA"/>
</dbReference>
<name>A0AAC9N7C5_9FLAO</name>
<dbReference type="InterPro" id="IPR014922">
    <property type="entry name" value="YdhG-like"/>
</dbReference>
<dbReference type="Gene3D" id="3.90.1150.200">
    <property type="match status" value="1"/>
</dbReference>
<dbReference type="RefSeq" id="WP_035638475.1">
    <property type="nucleotide sequence ID" value="NZ_CP017479.1"/>
</dbReference>
<feature type="domain" description="YdhG-like" evidence="1">
    <location>
        <begin position="18"/>
        <end position="112"/>
    </location>
</feature>
<dbReference type="SUPFAM" id="SSF159888">
    <property type="entry name" value="YdhG-like"/>
    <property type="match status" value="1"/>
</dbReference>
<dbReference type="Proteomes" id="UP000175968">
    <property type="component" value="Chromosome"/>
</dbReference>
<dbReference type="AlphaFoldDB" id="A0AAC9N7C5"/>
<dbReference type="KEGG" id="fgl:EM308_15335"/>
<protein>
    <recommendedName>
        <fullName evidence="1">YdhG-like domain-containing protein</fullName>
    </recommendedName>
</protein>
<reference evidence="2 3" key="1">
    <citation type="submission" date="2016-10" db="EMBL/GenBank/DDBJ databases">
        <title>Flavobacterium gilvum sp. nov., isolated from stream water.</title>
        <authorList>
            <person name="Shin S.-K."/>
            <person name="Cho Y.-J."/>
            <person name="Yi H."/>
        </authorList>
    </citation>
    <scope>NUCLEOTIDE SEQUENCE [LARGE SCALE GENOMIC DNA]</scope>
    <source>
        <strain evidence="2 3">EM1308</strain>
    </source>
</reference>
<accession>A0AAC9N7C5</accession>